<comment type="similarity">
    <text evidence="1">Belongs to the cytidine and deoxycytidylate deaminase family. ADAT2 subfamily.</text>
</comment>
<dbReference type="HAMAP" id="MF_00972">
    <property type="entry name" value="tRNA_aden_deaminase"/>
    <property type="match status" value="1"/>
</dbReference>
<dbReference type="PROSITE" id="PS51747">
    <property type="entry name" value="CYT_DCMP_DEAMINASES_2"/>
    <property type="match status" value="1"/>
</dbReference>
<evidence type="ECO:0000313" key="10">
    <source>
        <dbReference type="EMBL" id="GAA3711264.1"/>
    </source>
</evidence>
<feature type="domain" description="CMP/dCMP-type deaminase" evidence="9">
    <location>
        <begin position="6"/>
        <end position="125"/>
    </location>
</feature>
<dbReference type="InterPro" id="IPR016192">
    <property type="entry name" value="APOBEC/CMP_deaminase_Zn-bd"/>
</dbReference>
<dbReference type="EMBL" id="BAABCJ010000007">
    <property type="protein sequence ID" value="GAA3711264.1"/>
    <property type="molecule type" value="Genomic_DNA"/>
</dbReference>
<comment type="cofactor">
    <cofactor evidence="8">
        <name>Zn(2+)</name>
        <dbReference type="ChEBI" id="CHEBI:29105"/>
    </cofactor>
    <text evidence="8">Binds 1 zinc ion per subunit.</text>
</comment>
<evidence type="ECO:0000256" key="6">
    <source>
        <dbReference type="ARBA" id="ARBA00022833"/>
    </source>
</evidence>
<dbReference type="InterPro" id="IPR002125">
    <property type="entry name" value="CMP_dCMP_dom"/>
</dbReference>
<comment type="caution">
    <text evidence="10">The sequence shown here is derived from an EMBL/GenBank/DDBJ whole genome shotgun (WGS) entry which is preliminary data.</text>
</comment>
<dbReference type="EC" id="3.5.4.33" evidence="8"/>
<evidence type="ECO:0000256" key="8">
    <source>
        <dbReference type="HAMAP-Rule" id="MF_00972"/>
    </source>
</evidence>
<dbReference type="Proteomes" id="UP001501536">
    <property type="component" value="Unassembled WGS sequence"/>
</dbReference>
<feature type="binding site" evidence="8">
    <location>
        <position position="58"/>
    </location>
    <ligand>
        <name>Zn(2+)</name>
        <dbReference type="ChEBI" id="CHEBI:29105"/>
        <note>catalytic</note>
    </ligand>
</feature>
<dbReference type="Pfam" id="PF00383">
    <property type="entry name" value="dCMP_cyt_deam_1"/>
    <property type="match status" value="1"/>
</dbReference>
<evidence type="ECO:0000256" key="3">
    <source>
        <dbReference type="ARBA" id="ARBA00022694"/>
    </source>
</evidence>
<evidence type="ECO:0000256" key="2">
    <source>
        <dbReference type="ARBA" id="ARBA00011738"/>
    </source>
</evidence>
<evidence type="ECO:0000256" key="7">
    <source>
        <dbReference type="ARBA" id="ARBA00048045"/>
    </source>
</evidence>
<keyword evidence="6 8" id="KW-0862">Zinc</keyword>
<keyword evidence="5 8" id="KW-0378">Hydrolase</keyword>
<name>A0ABP7DYQ6_9MICC</name>
<organism evidence="10 11">
    <name type="scientific">Zhihengliuella alba</name>
    <dbReference type="NCBI Taxonomy" id="547018"/>
    <lineage>
        <taxon>Bacteria</taxon>
        <taxon>Bacillati</taxon>
        <taxon>Actinomycetota</taxon>
        <taxon>Actinomycetes</taxon>
        <taxon>Micrococcales</taxon>
        <taxon>Micrococcaceae</taxon>
        <taxon>Zhihengliuella</taxon>
    </lineage>
</organism>
<feature type="active site" description="Proton donor" evidence="8">
    <location>
        <position position="60"/>
    </location>
</feature>
<feature type="binding site" evidence="8">
    <location>
        <position position="94"/>
    </location>
    <ligand>
        <name>Zn(2+)</name>
        <dbReference type="ChEBI" id="CHEBI:29105"/>
        <note>catalytic</note>
    </ligand>
</feature>
<dbReference type="PROSITE" id="PS00903">
    <property type="entry name" value="CYT_DCMP_DEAMINASES_1"/>
    <property type="match status" value="1"/>
</dbReference>
<proteinExistence type="inferred from homology"/>
<comment type="subunit">
    <text evidence="2 8">Homodimer.</text>
</comment>
<protein>
    <recommendedName>
        <fullName evidence="8">tRNA-specific adenosine deaminase</fullName>
        <ecNumber evidence="8">3.5.4.33</ecNumber>
    </recommendedName>
</protein>
<comment type="catalytic activity">
    <reaction evidence="7 8">
        <text>adenosine(34) in tRNA + H2O + H(+) = inosine(34) in tRNA + NH4(+)</text>
        <dbReference type="Rhea" id="RHEA:43168"/>
        <dbReference type="Rhea" id="RHEA-COMP:10373"/>
        <dbReference type="Rhea" id="RHEA-COMP:10374"/>
        <dbReference type="ChEBI" id="CHEBI:15377"/>
        <dbReference type="ChEBI" id="CHEBI:15378"/>
        <dbReference type="ChEBI" id="CHEBI:28938"/>
        <dbReference type="ChEBI" id="CHEBI:74411"/>
        <dbReference type="ChEBI" id="CHEBI:82852"/>
        <dbReference type="EC" id="3.5.4.33"/>
    </reaction>
</comment>
<evidence type="ECO:0000256" key="5">
    <source>
        <dbReference type="ARBA" id="ARBA00022801"/>
    </source>
</evidence>
<dbReference type="NCBIfam" id="NF008113">
    <property type="entry name" value="PRK10860.1"/>
    <property type="match status" value="1"/>
</dbReference>
<accession>A0ABP7DYQ6</accession>
<sequence>MISRASLHDAWMGLALDEARAALTTADVPIGAVVLGPDGSVIAQGRNRREADGDPTAHAEVEAIRAAAAALRGTGNDDGWRLTDCTLVVTLEPCAMCAGAIVLARIPRVVFGAWDEKAGAAGSVFDVLREPRLNHFVEVHAGVREQECGDLLRSFFRDMR</sequence>
<dbReference type="CDD" id="cd01285">
    <property type="entry name" value="nucleoside_deaminase"/>
    <property type="match status" value="1"/>
</dbReference>
<dbReference type="SUPFAM" id="SSF53927">
    <property type="entry name" value="Cytidine deaminase-like"/>
    <property type="match status" value="1"/>
</dbReference>
<keyword evidence="11" id="KW-1185">Reference proteome</keyword>
<dbReference type="RefSeq" id="WP_344885479.1">
    <property type="nucleotide sequence ID" value="NZ_BAABCJ010000007.1"/>
</dbReference>
<feature type="binding site" evidence="8">
    <location>
        <position position="97"/>
    </location>
    <ligand>
        <name>Zn(2+)</name>
        <dbReference type="ChEBI" id="CHEBI:29105"/>
        <note>catalytic</note>
    </ligand>
</feature>
<dbReference type="InterPro" id="IPR028883">
    <property type="entry name" value="tRNA_aden_deaminase"/>
</dbReference>
<keyword evidence="3 8" id="KW-0819">tRNA processing</keyword>
<dbReference type="InterPro" id="IPR016193">
    <property type="entry name" value="Cytidine_deaminase-like"/>
</dbReference>
<dbReference type="PANTHER" id="PTHR11079:SF202">
    <property type="entry name" value="TRNA-SPECIFIC ADENOSINE DEAMINASE"/>
    <property type="match status" value="1"/>
</dbReference>
<comment type="function">
    <text evidence="8">Catalyzes the deamination of adenosine to inosine at the wobble position 34 of tRNA(Arg2).</text>
</comment>
<evidence type="ECO:0000313" key="11">
    <source>
        <dbReference type="Proteomes" id="UP001501536"/>
    </source>
</evidence>
<reference evidence="11" key="1">
    <citation type="journal article" date="2019" name="Int. J. Syst. Evol. Microbiol.">
        <title>The Global Catalogue of Microorganisms (GCM) 10K type strain sequencing project: providing services to taxonomists for standard genome sequencing and annotation.</title>
        <authorList>
            <consortium name="The Broad Institute Genomics Platform"/>
            <consortium name="The Broad Institute Genome Sequencing Center for Infectious Disease"/>
            <person name="Wu L."/>
            <person name="Ma J."/>
        </authorList>
    </citation>
    <scope>NUCLEOTIDE SEQUENCE [LARGE SCALE GENOMIC DNA]</scope>
    <source>
        <strain evidence="11">JCM 16961</strain>
    </source>
</reference>
<dbReference type="PANTHER" id="PTHR11079">
    <property type="entry name" value="CYTOSINE DEAMINASE FAMILY MEMBER"/>
    <property type="match status" value="1"/>
</dbReference>
<evidence type="ECO:0000256" key="1">
    <source>
        <dbReference type="ARBA" id="ARBA00010669"/>
    </source>
</evidence>
<gene>
    <name evidence="8 10" type="primary">tadA</name>
    <name evidence="10" type="ORF">GCM10022377_25900</name>
</gene>
<keyword evidence="4 8" id="KW-0479">Metal-binding</keyword>
<evidence type="ECO:0000259" key="9">
    <source>
        <dbReference type="PROSITE" id="PS51747"/>
    </source>
</evidence>
<evidence type="ECO:0000256" key="4">
    <source>
        <dbReference type="ARBA" id="ARBA00022723"/>
    </source>
</evidence>
<dbReference type="Gene3D" id="3.40.140.10">
    <property type="entry name" value="Cytidine Deaminase, domain 2"/>
    <property type="match status" value="1"/>
</dbReference>